<sequence>MTRCDSAGEDRGSLRGAMREWWLHVGLICVPLLAVYLHVPPPRLSPALHGWHSAGGSFAFRGSSVFYRESFGAVGSSDVVILLHGFPTSSYDWNKIWEPLNQRFNRVVALDFLGFGFSDKPRPHRYSIFEQASVVEALVAHLGLSDHRVNILSHDYGDTVALELLYRSDQKRSGHLTINSLCLSNGGIFPETHYPRLLQKVNTHTHTHTHHTQTHMHHTHTHTHTHTCTHMHTHAPHTCTHMHHTHAHTHTHTHAPHTHTHTHTQCTHARTHTHTHHTQTHMHTHAPHTHTHTQCTHARTHTHTHTHTTWYIVGALVCNPADCEPEDPGSNPTYYHRVPEQDT</sequence>
<dbReference type="GO" id="GO:0047372">
    <property type="term" value="F:monoacylglycerol lipase activity"/>
    <property type="evidence" value="ECO:0007669"/>
    <property type="project" value="TreeGrafter"/>
</dbReference>
<keyword evidence="2" id="KW-0472">Membrane</keyword>
<keyword evidence="2" id="KW-1133">Transmembrane helix</keyword>
<evidence type="ECO:0000259" key="3">
    <source>
        <dbReference type="Pfam" id="PF00561"/>
    </source>
</evidence>
<accession>A0AAY4BQJ5</accession>
<evidence type="ECO:0000256" key="1">
    <source>
        <dbReference type="ARBA" id="ARBA00008645"/>
    </source>
</evidence>
<protein>
    <recommendedName>
        <fullName evidence="3">AB hydrolase-1 domain-containing protein</fullName>
    </recommendedName>
</protein>
<dbReference type="InterPro" id="IPR029058">
    <property type="entry name" value="AB_hydrolase_fold"/>
</dbReference>
<dbReference type="InterPro" id="IPR000073">
    <property type="entry name" value="AB_hydrolase_1"/>
</dbReference>
<dbReference type="GO" id="GO:0016020">
    <property type="term" value="C:membrane"/>
    <property type="evidence" value="ECO:0007669"/>
    <property type="project" value="TreeGrafter"/>
</dbReference>
<dbReference type="Pfam" id="PF00561">
    <property type="entry name" value="Abhydrolase_1"/>
    <property type="match status" value="1"/>
</dbReference>
<organism evidence="4 5">
    <name type="scientific">Denticeps clupeoides</name>
    <name type="common">denticle herring</name>
    <dbReference type="NCBI Taxonomy" id="299321"/>
    <lineage>
        <taxon>Eukaryota</taxon>
        <taxon>Metazoa</taxon>
        <taxon>Chordata</taxon>
        <taxon>Craniata</taxon>
        <taxon>Vertebrata</taxon>
        <taxon>Euteleostomi</taxon>
        <taxon>Actinopterygii</taxon>
        <taxon>Neopterygii</taxon>
        <taxon>Teleostei</taxon>
        <taxon>Clupei</taxon>
        <taxon>Clupeiformes</taxon>
        <taxon>Denticipitoidei</taxon>
        <taxon>Denticipitidae</taxon>
        <taxon>Denticeps</taxon>
    </lineage>
</organism>
<dbReference type="Ensembl" id="ENSDCDT00010027883.1">
    <property type="protein sequence ID" value="ENSDCDP00010023239.1"/>
    <property type="gene ID" value="ENSDCDG00010013861.1"/>
</dbReference>
<gene>
    <name evidence="4" type="primary">MEST</name>
</gene>
<dbReference type="GO" id="GO:0046464">
    <property type="term" value="P:acylglycerol catabolic process"/>
    <property type="evidence" value="ECO:0007669"/>
    <property type="project" value="TreeGrafter"/>
</dbReference>
<keyword evidence="2" id="KW-0812">Transmembrane</keyword>
<comment type="similarity">
    <text evidence="1">Belongs to the AB hydrolase superfamily.</text>
</comment>
<reference evidence="4" key="2">
    <citation type="submission" date="2025-08" db="UniProtKB">
        <authorList>
            <consortium name="Ensembl"/>
        </authorList>
    </citation>
    <scope>IDENTIFICATION</scope>
</reference>
<dbReference type="PANTHER" id="PTHR43798:SF33">
    <property type="entry name" value="HYDROLASE, PUTATIVE (AFU_ORTHOLOGUE AFUA_2G14860)-RELATED"/>
    <property type="match status" value="1"/>
</dbReference>
<evidence type="ECO:0000313" key="4">
    <source>
        <dbReference type="Ensembl" id="ENSDCDP00010023239.1"/>
    </source>
</evidence>
<reference evidence="4" key="3">
    <citation type="submission" date="2025-09" db="UniProtKB">
        <authorList>
            <consortium name="Ensembl"/>
        </authorList>
    </citation>
    <scope>IDENTIFICATION</scope>
</reference>
<name>A0AAY4BQJ5_9TELE</name>
<keyword evidence="5" id="KW-1185">Reference proteome</keyword>
<dbReference type="PANTHER" id="PTHR43798">
    <property type="entry name" value="MONOACYLGLYCEROL LIPASE"/>
    <property type="match status" value="1"/>
</dbReference>
<evidence type="ECO:0000256" key="2">
    <source>
        <dbReference type="SAM" id="Phobius"/>
    </source>
</evidence>
<dbReference type="Gene3D" id="3.40.50.1820">
    <property type="entry name" value="alpha/beta hydrolase"/>
    <property type="match status" value="1"/>
</dbReference>
<dbReference type="InterPro" id="IPR000639">
    <property type="entry name" value="Epox_hydrolase-like"/>
</dbReference>
<proteinExistence type="inferred from homology"/>
<dbReference type="Proteomes" id="UP000694580">
    <property type="component" value="Chromosome 15"/>
</dbReference>
<dbReference type="InterPro" id="IPR050266">
    <property type="entry name" value="AB_hydrolase_sf"/>
</dbReference>
<feature type="transmembrane region" description="Helical" evidence="2">
    <location>
        <begin position="21"/>
        <end position="39"/>
    </location>
</feature>
<dbReference type="PRINTS" id="PR00412">
    <property type="entry name" value="EPOXHYDRLASE"/>
</dbReference>
<evidence type="ECO:0000313" key="5">
    <source>
        <dbReference type="Proteomes" id="UP000694580"/>
    </source>
</evidence>
<dbReference type="GeneTree" id="ENSGT00510000047602"/>
<dbReference type="AlphaFoldDB" id="A0AAY4BQJ5"/>
<dbReference type="SUPFAM" id="SSF53474">
    <property type="entry name" value="alpha/beta-Hydrolases"/>
    <property type="match status" value="1"/>
</dbReference>
<reference evidence="4 5" key="1">
    <citation type="submission" date="2020-06" db="EMBL/GenBank/DDBJ databases">
        <authorList>
            <consortium name="Wellcome Sanger Institute Data Sharing"/>
        </authorList>
    </citation>
    <scope>NUCLEOTIDE SEQUENCE [LARGE SCALE GENOMIC DNA]</scope>
</reference>
<feature type="domain" description="AB hydrolase-1" evidence="3">
    <location>
        <begin position="79"/>
        <end position="171"/>
    </location>
</feature>